<dbReference type="GeneID" id="105024162"/>
<dbReference type="KEGG" id="els:105024162"/>
<evidence type="ECO:0000256" key="1">
    <source>
        <dbReference type="ARBA" id="ARBA00006186"/>
    </source>
</evidence>
<dbReference type="Proteomes" id="UP000265140">
    <property type="component" value="Chromosome 11"/>
</dbReference>
<dbReference type="Pfam" id="PF05760">
    <property type="entry name" value="IER"/>
    <property type="match status" value="1"/>
</dbReference>
<organism evidence="3">
    <name type="scientific">Esox lucius</name>
    <name type="common">Northern pike</name>
    <dbReference type="NCBI Taxonomy" id="8010"/>
    <lineage>
        <taxon>Eukaryota</taxon>
        <taxon>Metazoa</taxon>
        <taxon>Chordata</taxon>
        <taxon>Craniata</taxon>
        <taxon>Vertebrata</taxon>
        <taxon>Euteleostomi</taxon>
        <taxon>Actinopterygii</taxon>
        <taxon>Neopterygii</taxon>
        <taxon>Teleostei</taxon>
        <taxon>Protacanthopterygii</taxon>
        <taxon>Esociformes</taxon>
        <taxon>Esocidae</taxon>
        <taxon>Esox</taxon>
    </lineage>
</organism>
<reference evidence="3" key="1">
    <citation type="journal article" date="2010" name="BMC Genomics">
        <title>Salmo salar and Esox lucius full-length cDNA sequences reveal changes in evolutionary pressures on a post-tetraploidization genome.</title>
        <authorList>
            <person name="Leong J.S."/>
            <person name="Jantzen S.G."/>
            <person name="von Schalburg K.R."/>
            <person name="Cooper G.A."/>
            <person name="Messmer A.M."/>
            <person name="Liao N.Y."/>
            <person name="Munro S."/>
            <person name="Moore R."/>
            <person name="Holt R.A."/>
            <person name="Jones S.J."/>
            <person name="Davidson W.S."/>
            <person name="Koop B.F."/>
        </authorList>
    </citation>
    <scope>NUCLEOTIDE SEQUENCE</scope>
    <source>
        <tissue evidence="3">Head kidney</tissue>
    </source>
</reference>
<reference evidence="4" key="4">
    <citation type="submission" date="2025-05" db="UniProtKB">
        <authorList>
            <consortium name="Ensembl"/>
        </authorList>
    </citation>
    <scope>IDENTIFICATION</scope>
</reference>
<accession>C1BXS0</accession>
<name>C1BXS0_ESOLU</name>
<dbReference type="EMBL" id="BT079399">
    <property type="protein sequence ID" value="ACO13823.1"/>
    <property type="molecule type" value="mRNA"/>
</dbReference>
<dbReference type="PANTHER" id="PTHR15895">
    <property type="entry name" value="IMMEDIATE EARLY RESPONSE GENE"/>
    <property type="match status" value="1"/>
</dbReference>
<evidence type="ECO:0000256" key="2">
    <source>
        <dbReference type="SAM" id="MobiDB-lite"/>
    </source>
</evidence>
<dbReference type="Bgee" id="ENSELUG00000030423">
    <property type="expression patterns" value="Expressed in ovary and 14 other cell types or tissues"/>
</dbReference>
<evidence type="ECO:0000313" key="5">
    <source>
        <dbReference type="Proteomes" id="UP000265140"/>
    </source>
</evidence>
<evidence type="ECO:0000313" key="3">
    <source>
        <dbReference type="EMBL" id="ACO13823.1"/>
    </source>
</evidence>
<dbReference type="Ensembl" id="ENSELUT00000105459.1">
    <property type="protein sequence ID" value="ENSELUP00000086170.1"/>
    <property type="gene ID" value="ENSELUG00000035971.1"/>
</dbReference>
<dbReference type="GO" id="GO:0070121">
    <property type="term" value="P:Kupffer's vesicle development"/>
    <property type="evidence" value="ECO:0007669"/>
    <property type="project" value="Ensembl"/>
</dbReference>
<dbReference type="GeneTree" id="ENSGT01100000263659"/>
<protein>
    <submittedName>
        <fullName evidence="3">Immediate early response gene 2 protein</fullName>
    </submittedName>
</protein>
<dbReference type="OrthoDB" id="6358394at2759"/>
<dbReference type="GO" id="GO:0007368">
    <property type="term" value="P:determination of left/right symmetry"/>
    <property type="evidence" value="ECO:0007669"/>
    <property type="project" value="Ensembl"/>
</dbReference>
<dbReference type="GO" id="GO:0060271">
    <property type="term" value="P:cilium assembly"/>
    <property type="evidence" value="ECO:0007669"/>
    <property type="project" value="Ensembl"/>
</dbReference>
<reference evidence="3" key="2">
    <citation type="submission" date="2010-07" db="EMBL/GenBank/DDBJ databases">
        <title>Esox lucius ESTs and full-length cDNAs.</title>
        <authorList>
            <consortium name="cGRASP (B.F. Koop &amp; W.S. Davidson)"/>
            <person name="Leong J."/>
            <person name="Jantzen S."/>
            <person name="Cooper G."/>
            <person name="Davidson W.S."/>
            <person name="Koop B.F."/>
        </authorList>
    </citation>
    <scope>NUCLEOTIDE SEQUENCE</scope>
    <source>
        <tissue evidence="3">Head kidney</tissue>
    </source>
</reference>
<feature type="region of interest" description="Disordered" evidence="2">
    <location>
        <begin position="119"/>
        <end position="140"/>
    </location>
</feature>
<dbReference type="OMA" id="KLEQGNC"/>
<reference evidence="4 5" key="3">
    <citation type="submission" date="2020-02" db="EMBL/GenBank/DDBJ databases">
        <title>Esox lucius (northern pike) genome, fEsoLuc1, primary haplotype.</title>
        <authorList>
            <person name="Myers G."/>
            <person name="Karagic N."/>
            <person name="Meyer A."/>
            <person name="Pippel M."/>
            <person name="Reichard M."/>
            <person name="Winkler S."/>
            <person name="Tracey A."/>
            <person name="Sims Y."/>
            <person name="Howe K."/>
            <person name="Rhie A."/>
            <person name="Formenti G."/>
            <person name="Durbin R."/>
            <person name="Fedrigo O."/>
            <person name="Jarvis E.D."/>
        </authorList>
    </citation>
    <scope>NUCLEOTIDE SEQUENCE [LARGE SCALE GENOMIC DNA]</scope>
</reference>
<dbReference type="GO" id="GO:0005634">
    <property type="term" value="C:nucleus"/>
    <property type="evidence" value="ECO:0007669"/>
    <property type="project" value="Ensembl"/>
</dbReference>
<dbReference type="GO" id="GO:0060026">
    <property type="term" value="P:convergent extension"/>
    <property type="evidence" value="ECO:0007669"/>
    <property type="project" value="Ensembl"/>
</dbReference>
<dbReference type="RefSeq" id="NP_001297909.1">
    <property type="nucleotide sequence ID" value="NM_001310980.1"/>
</dbReference>
<sequence>MEVNDEAKRILVQALGKLYSSRSQRGGAHLHRSLLLTLVMQSARDVYLAAQQASWAITSTEPEQQESPAEKTMDTNLLRSDVLCHSQPATPLHKDIAISSEYQTNSYSLLCSATTSLENKENLGPRRPGGQARKRRGKAAVEPDFLPCKKPKMMVQYTGNSVRRNSVKCNHFCGDYSRRLTSAITAF</sequence>
<gene>
    <name evidence="3 4" type="primary">IER2</name>
</gene>
<comment type="similarity">
    <text evidence="1">Belongs to the IER family.</text>
</comment>
<dbReference type="CTD" id="797137"/>
<keyword evidence="5" id="KW-1185">Reference proteome</keyword>
<dbReference type="InterPro" id="IPR008653">
    <property type="entry name" value="IER"/>
</dbReference>
<proteinExistence type="evidence at transcript level"/>
<evidence type="ECO:0000313" key="4">
    <source>
        <dbReference type="Ensembl" id="ENSELUP00000086170.1"/>
    </source>
</evidence>
<dbReference type="AlphaFoldDB" id="C1BXS0"/>